<dbReference type="SMART" id="SM00826">
    <property type="entry name" value="PKS_DH"/>
    <property type="match status" value="1"/>
</dbReference>
<dbReference type="OrthoDB" id="9778690at2"/>
<dbReference type="InterPro" id="IPR016036">
    <property type="entry name" value="Malonyl_transacylase_ACP-bd"/>
</dbReference>
<dbReference type="InterPro" id="IPR011032">
    <property type="entry name" value="GroES-like_sf"/>
</dbReference>
<dbReference type="InterPro" id="IPR016035">
    <property type="entry name" value="Acyl_Trfase/lysoPLipase"/>
</dbReference>
<keyword evidence="7" id="KW-0511">Multifunctional enzyme</keyword>
<evidence type="ECO:0000256" key="4">
    <source>
        <dbReference type="ARBA" id="ARBA00022553"/>
    </source>
</evidence>
<dbReference type="Pfam" id="PF21089">
    <property type="entry name" value="PKS_DH_N"/>
    <property type="match status" value="1"/>
</dbReference>
<dbReference type="GO" id="GO:0016491">
    <property type="term" value="F:oxidoreductase activity"/>
    <property type="evidence" value="ECO:0007669"/>
    <property type="project" value="InterPro"/>
</dbReference>
<dbReference type="InterPro" id="IPR042104">
    <property type="entry name" value="PKS_dehydratase_sf"/>
</dbReference>
<keyword evidence="3" id="KW-0596">Phosphopantetheine</keyword>
<dbReference type="RefSeq" id="WP_086161708.1">
    <property type="nucleotide sequence ID" value="NZ_CP021121.1"/>
</dbReference>
<dbReference type="Pfam" id="PF00550">
    <property type="entry name" value="PP-binding"/>
    <property type="match status" value="1"/>
</dbReference>
<dbReference type="InterPro" id="IPR014031">
    <property type="entry name" value="Ketoacyl_synth_C"/>
</dbReference>
<evidence type="ECO:0000256" key="7">
    <source>
        <dbReference type="ARBA" id="ARBA00023268"/>
    </source>
</evidence>
<dbReference type="Gene3D" id="3.40.47.10">
    <property type="match status" value="1"/>
</dbReference>
<proteinExistence type="predicted"/>
<dbReference type="PROSITE" id="PS52004">
    <property type="entry name" value="KS3_2"/>
    <property type="match status" value="1"/>
</dbReference>
<feature type="domain" description="Carrier" evidence="11">
    <location>
        <begin position="2010"/>
        <end position="2085"/>
    </location>
</feature>
<dbReference type="PROSITE" id="PS52019">
    <property type="entry name" value="PKS_MFAS_DH"/>
    <property type="match status" value="1"/>
</dbReference>
<dbReference type="CDD" id="cd05195">
    <property type="entry name" value="enoyl_red"/>
    <property type="match status" value="1"/>
</dbReference>
<evidence type="ECO:0000256" key="10">
    <source>
        <dbReference type="SAM" id="MobiDB-lite"/>
    </source>
</evidence>
<evidence type="ECO:0000313" key="14">
    <source>
        <dbReference type="EMBL" id="AHE80994.1"/>
    </source>
</evidence>
<dbReference type="Gene3D" id="3.40.366.10">
    <property type="entry name" value="Malonyl-Coenzyme A Acyl Carrier Protein, domain 2"/>
    <property type="match status" value="1"/>
</dbReference>
<reference evidence="14" key="1">
    <citation type="journal article" date="2014" name="Org. Lett.">
        <title>Elucidating hydroxylation and methylation steps tailoring piericidin A1 biosynthesis.</title>
        <authorList>
            <person name="Chen Y."/>
            <person name="Zhang W."/>
            <person name="Zhu Y."/>
            <person name="Zhang Q."/>
            <person name="Tian X."/>
            <person name="Zhang S."/>
            <person name="Zhang C."/>
        </authorList>
    </citation>
    <scope>NUCLEOTIDE SEQUENCE</scope>
    <source>
        <strain evidence="14">SCSIO 03032</strain>
    </source>
</reference>
<evidence type="ECO:0000256" key="3">
    <source>
        <dbReference type="ARBA" id="ARBA00022450"/>
    </source>
</evidence>
<dbReference type="Gene3D" id="3.90.180.10">
    <property type="entry name" value="Medium-chain alcohol dehydrogenases, catalytic domain"/>
    <property type="match status" value="1"/>
</dbReference>
<feature type="domain" description="PKS/mFAS DH" evidence="13">
    <location>
        <begin position="899"/>
        <end position="1177"/>
    </location>
</feature>
<dbReference type="KEGG" id="smao:CAG99_26295"/>
<evidence type="ECO:0000259" key="13">
    <source>
        <dbReference type="PROSITE" id="PS52019"/>
    </source>
</evidence>
<comment type="pathway">
    <text evidence="2">Antibiotic biosynthesis.</text>
</comment>
<feature type="compositionally biased region" description="Low complexity" evidence="10">
    <location>
        <begin position="2086"/>
        <end position="2098"/>
    </location>
</feature>
<keyword evidence="8" id="KW-0012">Acyltransferase</keyword>
<dbReference type="InterPro" id="IPR015083">
    <property type="entry name" value="NorB/c/GfsB-D-like_docking"/>
</dbReference>
<evidence type="ECO:0000256" key="9">
    <source>
        <dbReference type="PROSITE-ProRule" id="PRU01363"/>
    </source>
</evidence>
<feature type="domain" description="Ketosynthase family 3 (KS3)" evidence="12">
    <location>
        <begin position="33"/>
        <end position="458"/>
    </location>
</feature>
<dbReference type="InterPro" id="IPR020841">
    <property type="entry name" value="PKS_Beta-ketoAc_synthase_dom"/>
</dbReference>
<dbReference type="Pfam" id="PF08990">
    <property type="entry name" value="Docking"/>
    <property type="match status" value="1"/>
</dbReference>
<dbReference type="InterPro" id="IPR057326">
    <property type="entry name" value="KR_dom"/>
</dbReference>
<gene>
    <name evidence="15" type="ORF">CAG99_26295</name>
</gene>
<sequence length="2176" mass="225667">MANEEKLREHLRWATAELTAARRRVRELEEADREPVAVIGMACRLPGGVTTPDALWRLVDEGRDAIGEPPADRGWPADFHDPDGQRPGTSYVRVGGFVDGADRFDPAFFDISPREALAMDPQQRLLLEAAWETLERAGIDPLSVRGERVGVFAGLMYHEYAARLRAAPEPVAAFLGAGNAGSVASGRIAYALGLEGPAVTVDTACSSSLVALHLAARALRRGECAMALAGGVTVMVTPSGMIEFSRQRGLAPDGRCKSFAAGADGTAWGEGVGMLLLERLSDARRNGHPVLAVVRGSAVNQDGASSQLSAPNGPAQQRVIRQALDDAGLTPDLVDAVEAHGTGTRLGDPIEAQALLATYGRDRPEGRPLRLGSVKSNIGHTQAAAGVAGVIKMVMAMRHGVLPRTLHVDEPSPHVDWSSGAVELLTSAADWPDTGRPRRAAVSSFGVSGTNAHVILEQAPEPGAAPADGPADAPATVPWAVSGRSSDAVGEQVRRLRDAVRANPGWRPADVGWSLASGRSPFEHRVVAVGHDREELLRGLDAPAVESRPRDAVFVFPGQGSQWPGMAVELLETSEVFRDRVADCADALAPFTDWSLTEVLRGGDGLERVDVVQPALFAVMVSLAALWRSLGVEPSAVVGHSQGEIAAACVAGALSLDDAARVVALRSRALRSIAGLGGMASVPLSREETEARLSRWGARLSVAALNGARATVVSGDADAVDELVAADLGARRIPVDYASHSPHVERLEEQILGDLADISPRAGTVPFHSTVTGGLLDTTGLDAGYWFRNLRRPVRFDSVVRDLGDRVFVECSPHPVLVVGIDDAPAVGSLRRDEGGMRRFLTSVGEAWTGGVSVDWRRATAGGRRVDLPTYAFQRRRFWLDDAGGAGDAEALGLRPAAHPLLRAAVPLAGDGELLLTGRLSLRDQPWLADHRVLGALPLPGAALLEAAVHAGDHAGCDLVEELTLGAPLVVPEDGGVHLQVSIGAPDEHGRRALTLHSRPDDAADAPWTRNATGVLAVAARRPGGAPEARMWRPAAWPPPDAEPVPVDGLYERLAAEGLDYGPRFRGLRGVWRLGEDTYAEVSLPPGPDEGSDPFALHPALLDAALHAAAPTGSGRVTLPFSWSDVTLHATGAAALRVRLRPAGPDAVALDLADEAGAPVATVGALTGRPVTRDRLTAAAGPLLHVDWVPAALPREAASRGRWEVDGGTDDTGPARGTDLGGLADLTGLLGPDGPEPTGNAGEAGNAGSGADAADEVPDVLFRLFPPAPADPTGADGEAAETPDGTAHAATHLALAAVRAWLADERHAGSRLVLVTRGAVAAAPGESPQDPAHAAVWGLARSAQTENPGRVTLLDLDPAPGGPPVPRETLARALAAEEPQLALRGGEILVPRLARSGPALQPPAGEGPWRLDVTRKGTLENVALLPHPDAAGPLAPGQVRIAVRAAGVNFRDVLLALGMVDQDVMGGEVGGVVVETGPDVTGFAPGDRVMGMVPASFGPLAVADHRMITALPGSWSFTDGATVPIAYLTAYRGLIDLAGLRPGETVLIHAATGGVGMAAVALARHLGAEVYATASPAKWGTLRAMGLPDDRVATSRDLAFEERLRAATGGRGFDVVLNSLAQEYVDASLRLLAPGGRFIEMGKTDIRDAGEAEAAHPGTTYRAFDLIDAGPERIGRMLAHLADLFARGTLGPLPASTWDVRAAPEALRFMGQARHVGKVVLTPPGGTDPEGTVLITGGTGVLGTLVARHLVTAHGVRHLLLLGRRGPDAPGAAGLVDELAAHGARVTVAACDAADRDALAKVLAAVPAAHPLTGVVHAAGVLDDGVVTSLTPRQVDTVLRPKIRAAWHLHELTREADLGMFVLFSSATATLGGAGQANYAAANAFLDALAAHRRARGLPGLSIGWGLWERASAMTGHLEEADLTRMRRAGLTPLSDADGLALFTAALDAPRPHLVATRLDAARLTGPVPPLLRGLAGVPARRAAAGPGAGGGERPLAARLSALPAPERDALLLDLVREHAATVLGHAEPDGIRGGQAFRALGFDSLTAVELRNRLNTATGLRLPATVIFDHPTPSALAAHLGTRLAPAPAGPARPAGAADGGGTDEERRVRAALAAIPLTTLRRAGLVDTLLHLATGTGGDPAGGPGGTAAEAEEGDIDAMDAEDLIGLALNTTDL</sequence>
<dbReference type="Pfam" id="PF02801">
    <property type="entry name" value="Ketoacyl-synt_C"/>
    <property type="match status" value="1"/>
</dbReference>
<dbReference type="FunFam" id="3.40.47.10:FF:000019">
    <property type="entry name" value="Polyketide synthase type I"/>
    <property type="match status" value="1"/>
</dbReference>
<name>W0C963_9ACTN</name>
<feature type="active site" description="Proton acceptor; for dehydratase activity" evidence="9">
    <location>
        <position position="931"/>
    </location>
</feature>
<dbReference type="SUPFAM" id="SSF51735">
    <property type="entry name" value="NAD(P)-binding Rossmann-fold domains"/>
    <property type="match status" value="3"/>
</dbReference>
<dbReference type="InterPro" id="IPR014030">
    <property type="entry name" value="Ketoacyl_synth_N"/>
</dbReference>
<dbReference type="SMART" id="SM01294">
    <property type="entry name" value="PKS_PP_betabranch"/>
    <property type="match status" value="1"/>
</dbReference>
<protein>
    <submittedName>
        <fullName evidence="14">PieA4</fullName>
    </submittedName>
</protein>
<dbReference type="PROSITE" id="PS00012">
    <property type="entry name" value="PHOSPHOPANTETHEINE"/>
    <property type="match status" value="1"/>
</dbReference>
<feature type="compositionally biased region" description="Low complexity" evidence="10">
    <location>
        <begin position="1217"/>
        <end position="1252"/>
    </location>
</feature>
<dbReference type="SMART" id="SM00822">
    <property type="entry name" value="PKS_KR"/>
    <property type="match status" value="1"/>
</dbReference>
<dbReference type="InterPro" id="IPR014043">
    <property type="entry name" value="Acyl_transferase_dom"/>
</dbReference>
<keyword evidence="4" id="KW-0597">Phosphoprotein</keyword>
<dbReference type="SMART" id="SM00829">
    <property type="entry name" value="PKS_ER"/>
    <property type="match status" value="1"/>
</dbReference>
<dbReference type="Pfam" id="PF08240">
    <property type="entry name" value="ADH_N"/>
    <property type="match status" value="1"/>
</dbReference>
<feature type="region of interest" description="Disordered" evidence="10">
    <location>
        <begin position="2086"/>
        <end position="2105"/>
    </location>
</feature>
<dbReference type="GO" id="GO:0006633">
    <property type="term" value="P:fatty acid biosynthetic process"/>
    <property type="evidence" value="ECO:0007669"/>
    <property type="project" value="InterPro"/>
</dbReference>
<dbReference type="Proteomes" id="UP000194218">
    <property type="component" value="Chromosome"/>
</dbReference>
<dbReference type="SUPFAM" id="SSF52151">
    <property type="entry name" value="FabD/lysophospholipase-like"/>
    <property type="match status" value="1"/>
</dbReference>
<dbReference type="Pfam" id="PF22953">
    <property type="entry name" value="SpnB_Rossmann"/>
    <property type="match status" value="1"/>
</dbReference>
<dbReference type="InterPro" id="IPR013154">
    <property type="entry name" value="ADH-like_N"/>
</dbReference>
<dbReference type="Pfam" id="PF08659">
    <property type="entry name" value="KR"/>
    <property type="match status" value="1"/>
</dbReference>
<dbReference type="InterPro" id="IPR049900">
    <property type="entry name" value="PKS_mFAS_DH"/>
</dbReference>
<dbReference type="InterPro" id="IPR016039">
    <property type="entry name" value="Thiolase-like"/>
</dbReference>
<dbReference type="InterPro" id="IPR049552">
    <property type="entry name" value="PKS_DH_N"/>
</dbReference>
<dbReference type="InterPro" id="IPR018201">
    <property type="entry name" value="Ketoacyl_synth_AS"/>
</dbReference>
<keyword evidence="6" id="KW-0045">Antibiotic biosynthesis</keyword>
<reference evidence="15 16" key="2">
    <citation type="submission" date="2017-05" db="EMBL/GenBank/DDBJ databases">
        <title>Complete genome sequence of Streptomyces sp. SCSIO 03032 revealed the diverse biosynthetic pathways for its bioactive secondary metabolites.</title>
        <authorList>
            <person name="Ma L."/>
            <person name="Zhu Y."/>
            <person name="Zhang W."/>
            <person name="Zhang G."/>
            <person name="Tian X."/>
            <person name="Zhang S."/>
            <person name="Zhang C."/>
        </authorList>
    </citation>
    <scope>NUCLEOTIDE SEQUENCE [LARGE SCALE GENOMIC DNA]</scope>
    <source>
        <strain evidence="15 16">SCSIO 03032</strain>
    </source>
</reference>
<accession>W0C963</accession>
<dbReference type="PROSITE" id="PS50075">
    <property type="entry name" value="CARRIER"/>
    <property type="match status" value="1"/>
</dbReference>
<dbReference type="SMART" id="SM00827">
    <property type="entry name" value="PKS_AT"/>
    <property type="match status" value="1"/>
</dbReference>
<dbReference type="SUPFAM" id="SSF50129">
    <property type="entry name" value="GroES-like"/>
    <property type="match status" value="1"/>
</dbReference>
<feature type="region of interest" description="Disordered" evidence="10">
    <location>
        <begin position="1199"/>
        <end position="1253"/>
    </location>
</feature>
<dbReference type="InterPro" id="IPR009081">
    <property type="entry name" value="PP-bd_ACP"/>
</dbReference>
<dbReference type="InterPro" id="IPR020807">
    <property type="entry name" value="PKS_DH"/>
</dbReference>
<keyword evidence="16" id="KW-1185">Reference proteome</keyword>
<dbReference type="GO" id="GO:0031177">
    <property type="term" value="F:phosphopantetheine binding"/>
    <property type="evidence" value="ECO:0007669"/>
    <property type="project" value="InterPro"/>
</dbReference>
<dbReference type="Pfam" id="PF13602">
    <property type="entry name" value="ADH_zinc_N_2"/>
    <property type="match status" value="1"/>
</dbReference>
<dbReference type="Pfam" id="PF14765">
    <property type="entry name" value="PS-DH"/>
    <property type="match status" value="1"/>
</dbReference>
<dbReference type="InterPro" id="IPR050091">
    <property type="entry name" value="PKS_NRPS_Biosynth_Enz"/>
</dbReference>
<dbReference type="FunFam" id="3.90.180.10:FF:000032">
    <property type="entry name" value="Probable polyketide synthase pks1"/>
    <property type="match status" value="1"/>
</dbReference>
<dbReference type="Pfam" id="PF16197">
    <property type="entry name" value="KAsynt_C_assoc"/>
    <property type="match status" value="1"/>
</dbReference>
<evidence type="ECO:0000256" key="1">
    <source>
        <dbReference type="ARBA" id="ARBA00001957"/>
    </source>
</evidence>
<evidence type="ECO:0000256" key="2">
    <source>
        <dbReference type="ARBA" id="ARBA00004792"/>
    </source>
</evidence>
<feature type="region of interest" description="Disordered" evidence="10">
    <location>
        <begin position="67"/>
        <end position="86"/>
    </location>
</feature>
<dbReference type="Pfam" id="PF00698">
    <property type="entry name" value="Acyl_transf_1"/>
    <property type="match status" value="1"/>
</dbReference>
<dbReference type="InterPro" id="IPR036736">
    <property type="entry name" value="ACP-like_sf"/>
</dbReference>
<dbReference type="InterPro" id="IPR020806">
    <property type="entry name" value="PKS_PP-bd"/>
</dbReference>
<dbReference type="SUPFAM" id="SSF55048">
    <property type="entry name" value="Probable ACP-binding domain of malonyl-CoA ACP transacylase"/>
    <property type="match status" value="1"/>
</dbReference>
<dbReference type="PANTHER" id="PTHR43775">
    <property type="entry name" value="FATTY ACID SYNTHASE"/>
    <property type="match status" value="1"/>
</dbReference>
<feature type="region of interest" description="N-terminal hotdog fold" evidence="9">
    <location>
        <begin position="899"/>
        <end position="1023"/>
    </location>
</feature>
<feature type="region of interest" description="C-terminal hotdog fold" evidence="9">
    <location>
        <begin position="1042"/>
        <end position="1177"/>
    </location>
</feature>
<dbReference type="Gene3D" id="3.10.129.110">
    <property type="entry name" value="Polyketide synthase dehydratase"/>
    <property type="match status" value="1"/>
</dbReference>
<dbReference type="InterPro" id="IPR013968">
    <property type="entry name" value="PKS_KR"/>
</dbReference>
<dbReference type="GO" id="GO:0004315">
    <property type="term" value="F:3-oxoacyl-[acyl-carrier-protein] synthase activity"/>
    <property type="evidence" value="ECO:0007669"/>
    <property type="project" value="InterPro"/>
</dbReference>
<dbReference type="InterPro" id="IPR036291">
    <property type="entry name" value="NAD(P)-bd_dom_sf"/>
</dbReference>
<dbReference type="Gene3D" id="3.30.70.3290">
    <property type="match status" value="1"/>
</dbReference>
<dbReference type="CDD" id="cd00833">
    <property type="entry name" value="PKS"/>
    <property type="match status" value="1"/>
</dbReference>
<dbReference type="FunFam" id="3.40.366.10:FF:000002">
    <property type="entry name" value="Probable polyketide synthase 2"/>
    <property type="match status" value="1"/>
</dbReference>
<dbReference type="GO" id="GO:0004312">
    <property type="term" value="F:fatty acid synthase activity"/>
    <property type="evidence" value="ECO:0007669"/>
    <property type="project" value="TreeGrafter"/>
</dbReference>
<evidence type="ECO:0000259" key="12">
    <source>
        <dbReference type="PROSITE" id="PS52004"/>
    </source>
</evidence>
<organism evidence="14">
    <name type="scientific">Streptomyces marincola</name>
    <dbReference type="NCBI Taxonomy" id="2878388"/>
    <lineage>
        <taxon>Bacteria</taxon>
        <taxon>Bacillati</taxon>
        <taxon>Actinomycetota</taxon>
        <taxon>Actinomycetes</taxon>
        <taxon>Kitasatosporales</taxon>
        <taxon>Streptomycetaceae</taxon>
        <taxon>Streptomyces</taxon>
    </lineage>
</organism>
<dbReference type="SMART" id="SM00823">
    <property type="entry name" value="PKS_PP"/>
    <property type="match status" value="1"/>
</dbReference>
<dbReference type="CDD" id="cd08956">
    <property type="entry name" value="KR_3_FAS_SDR_x"/>
    <property type="match status" value="1"/>
</dbReference>
<feature type="active site" description="Proton donor; for dehydratase activity" evidence="9">
    <location>
        <position position="1103"/>
    </location>
</feature>
<dbReference type="Gene3D" id="1.10.1200.10">
    <property type="entry name" value="ACP-like"/>
    <property type="match status" value="1"/>
</dbReference>
<dbReference type="FunFam" id="1.10.1200.10:FF:000007">
    <property type="entry name" value="Probable polyketide synthase pks17"/>
    <property type="match status" value="1"/>
</dbReference>
<keyword evidence="5" id="KW-0808">Transferase</keyword>
<dbReference type="Gene3D" id="3.40.50.11460">
    <property type="match status" value="1"/>
</dbReference>
<dbReference type="SMART" id="SM00825">
    <property type="entry name" value="PKS_KS"/>
    <property type="match status" value="1"/>
</dbReference>
<dbReference type="PANTHER" id="PTHR43775:SF51">
    <property type="entry name" value="INACTIVE PHENOLPHTHIOCEROL SYNTHESIS POLYKETIDE SYNTHASE TYPE I PKS1-RELATED"/>
    <property type="match status" value="1"/>
</dbReference>
<dbReference type="Gene3D" id="3.40.50.720">
    <property type="entry name" value="NAD(P)-binding Rossmann-like Domain"/>
    <property type="match status" value="1"/>
</dbReference>
<dbReference type="EMBL" id="CP021121">
    <property type="protein sequence ID" value="ARQ71872.1"/>
    <property type="molecule type" value="Genomic_DNA"/>
</dbReference>
<dbReference type="InterPro" id="IPR049551">
    <property type="entry name" value="PKS_DH_C"/>
</dbReference>
<dbReference type="SUPFAM" id="SSF53901">
    <property type="entry name" value="Thiolase-like"/>
    <property type="match status" value="1"/>
</dbReference>
<evidence type="ECO:0000313" key="16">
    <source>
        <dbReference type="Proteomes" id="UP000194218"/>
    </source>
</evidence>
<evidence type="ECO:0000256" key="8">
    <source>
        <dbReference type="ARBA" id="ARBA00023315"/>
    </source>
</evidence>
<dbReference type="InterPro" id="IPR001227">
    <property type="entry name" value="Ac_transferase_dom_sf"/>
</dbReference>
<dbReference type="Pfam" id="PF00109">
    <property type="entry name" value="ketoacyl-synt"/>
    <property type="match status" value="1"/>
</dbReference>
<dbReference type="FunFam" id="3.40.50.720:FF:000209">
    <property type="entry name" value="Polyketide synthase Pks12"/>
    <property type="match status" value="1"/>
</dbReference>
<evidence type="ECO:0000256" key="5">
    <source>
        <dbReference type="ARBA" id="ARBA00022679"/>
    </source>
</evidence>
<dbReference type="EMBL" id="KF874660">
    <property type="protein sequence ID" value="AHE80994.1"/>
    <property type="molecule type" value="Genomic_DNA"/>
</dbReference>
<comment type="cofactor">
    <cofactor evidence="1">
        <name>pantetheine 4'-phosphate</name>
        <dbReference type="ChEBI" id="CHEBI:47942"/>
    </cofactor>
</comment>
<dbReference type="SUPFAM" id="SSF47336">
    <property type="entry name" value="ACP-like"/>
    <property type="match status" value="1"/>
</dbReference>
<dbReference type="InterPro" id="IPR032821">
    <property type="entry name" value="PKS_assoc"/>
</dbReference>
<dbReference type="InterPro" id="IPR055123">
    <property type="entry name" value="SpnB-like_Rossmann"/>
</dbReference>
<evidence type="ECO:0000313" key="15">
    <source>
        <dbReference type="EMBL" id="ARQ71872.1"/>
    </source>
</evidence>
<dbReference type="InterPro" id="IPR006162">
    <property type="entry name" value="Ppantetheine_attach_site"/>
</dbReference>
<dbReference type="InterPro" id="IPR020843">
    <property type="entry name" value="ER"/>
</dbReference>
<dbReference type="GO" id="GO:0033068">
    <property type="term" value="P:macrolide biosynthetic process"/>
    <property type="evidence" value="ECO:0007669"/>
    <property type="project" value="UniProtKB-ARBA"/>
</dbReference>
<dbReference type="PROSITE" id="PS00606">
    <property type="entry name" value="KS3_1"/>
    <property type="match status" value="1"/>
</dbReference>
<evidence type="ECO:0000259" key="11">
    <source>
        <dbReference type="PROSITE" id="PS50075"/>
    </source>
</evidence>
<evidence type="ECO:0000256" key="6">
    <source>
        <dbReference type="ARBA" id="ARBA00023194"/>
    </source>
</evidence>